<dbReference type="InterPro" id="IPR023214">
    <property type="entry name" value="HAD_sf"/>
</dbReference>
<feature type="chain" id="PRO_5030631859" evidence="2">
    <location>
        <begin position="24"/>
        <end position="440"/>
    </location>
</feature>
<dbReference type="EMBL" id="HBGJ01032487">
    <property type="protein sequence ID" value="CAD9262161.1"/>
    <property type="molecule type" value="Transcribed_RNA"/>
</dbReference>
<accession>A0A7S1XUV5</accession>
<protein>
    <submittedName>
        <fullName evidence="3">Uncharacterized protein</fullName>
    </submittedName>
</protein>
<feature type="region of interest" description="Disordered" evidence="1">
    <location>
        <begin position="39"/>
        <end position="73"/>
    </location>
</feature>
<evidence type="ECO:0000256" key="1">
    <source>
        <dbReference type="SAM" id="MobiDB-lite"/>
    </source>
</evidence>
<dbReference type="Gene3D" id="3.40.50.1000">
    <property type="entry name" value="HAD superfamily/HAD-like"/>
    <property type="match status" value="2"/>
</dbReference>
<dbReference type="PANTHER" id="PTHR14269:SF4">
    <property type="entry name" value="CAT EYE SYNDROME CRITICAL REGION PROTEIN 5"/>
    <property type="match status" value="1"/>
</dbReference>
<dbReference type="SUPFAM" id="SSF56784">
    <property type="entry name" value="HAD-like"/>
    <property type="match status" value="1"/>
</dbReference>
<evidence type="ECO:0000313" key="3">
    <source>
        <dbReference type="EMBL" id="CAD9262161.1"/>
    </source>
</evidence>
<organism evidence="3">
    <name type="scientific">Phaeomonas parva</name>
    <dbReference type="NCBI Taxonomy" id="124430"/>
    <lineage>
        <taxon>Eukaryota</taxon>
        <taxon>Sar</taxon>
        <taxon>Stramenopiles</taxon>
        <taxon>Ochrophyta</taxon>
        <taxon>Pinguiophyceae</taxon>
        <taxon>Pinguiochrysidales</taxon>
        <taxon>Pinguiochrysidaceae</taxon>
        <taxon>Phaeomonas</taxon>
    </lineage>
</organism>
<dbReference type="InterPro" id="IPR050324">
    <property type="entry name" value="CDP-alcohol_PTase-I"/>
</dbReference>
<proteinExistence type="predicted"/>
<name>A0A7S1XUV5_9STRA</name>
<dbReference type="GO" id="GO:0005739">
    <property type="term" value="C:mitochondrion"/>
    <property type="evidence" value="ECO:0007669"/>
    <property type="project" value="TreeGrafter"/>
</dbReference>
<dbReference type="GO" id="GO:0046474">
    <property type="term" value="P:glycerophospholipid biosynthetic process"/>
    <property type="evidence" value="ECO:0007669"/>
    <property type="project" value="TreeGrafter"/>
</dbReference>
<sequence length="440" mass="48074">MRTALWVILLAAMLATRRQAAAASRTCLWQAAQQLRGGASTTATESQAQQQGQATQRRRPLRQRSLTRSFSSGPATNATTIGVAFDIDGVIKQGKKTCAEALWALQELDKRGVPYVFLTNGGGGRTEEEYALELTKKLQGPLEPCGCSGHKREVLPGAPAPEISTSQMVLAYSKFPELEELKDHPVLVVGEPLDKVRHVAKAMGFEKAVHLMDYLARHPEMDPFGTDKRKGPQDPKDWETFAGVLVVADPGDQFWPALQLVTDVLLSPNPQAAELAPEQVPIYFSNNDLLWKEAFAHSRFGQGAYVATLRLLYEKRLAALGLSEEEIAARTSGRWNIYGKPEVPQQMLAEKRLMITAAAKGDAVPAHFYMVGDNPRSDMQGAFNARGAGRPWDGVLVRTGVYQDGDDTAHASVVVDSVAEAVEWILEHGINEGHIPAEKS</sequence>
<dbReference type="PANTHER" id="PTHR14269">
    <property type="entry name" value="CDP-DIACYLGLYCEROL--GLYCEROL-3-PHOSPHATE 3-PHOSPHATIDYLTRANSFERASE-RELATED"/>
    <property type="match status" value="1"/>
</dbReference>
<dbReference type="Pfam" id="PF13344">
    <property type="entry name" value="Hydrolase_6"/>
    <property type="match status" value="1"/>
</dbReference>
<gene>
    <name evidence="3" type="ORF">PPAR1163_LOCUS20542</name>
</gene>
<feature type="compositionally biased region" description="Low complexity" evidence="1">
    <location>
        <begin position="39"/>
        <end position="55"/>
    </location>
</feature>
<dbReference type="InterPro" id="IPR006357">
    <property type="entry name" value="HAD-SF_hydro_IIA"/>
</dbReference>
<reference evidence="3" key="1">
    <citation type="submission" date="2021-01" db="EMBL/GenBank/DDBJ databases">
        <authorList>
            <person name="Corre E."/>
            <person name="Pelletier E."/>
            <person name="Niang G."/>
            <person name="Scheremetjew M."/>
            <person name="Finn R."/>
            <person name="Kale V."/>
            <person name="Holt S."/>
            <person name="Cochrane G."/>
            <person name="Meng A."/>
            <person name="Brown T."/>
            <person name="Cohen L."/>
        </authorList>
    </citation>
    <scope>NUCLEOTIDE SEQUENCE</scope>
    <source>
        <strain evidence="3">CCMP2877</strain>
    </source>
</reference>
<dbReference type="InterPro" id="IPR036412">
    <property type="entry name" value="HAD-like_sf"/>
</dbReference>
<keyword evidence="2" id="KW-0732">Signal</keyword>
<evidence type="ECO:0000256" key="2">
    <source>
        <dbReference type="SAM" id="SignalP"/>
    </source>
</evidence>
<dbReference type="AlphaFoldDB" id="A0A7S1XUV5"/>
<dbReference type="Pfam" id="PF13242">
    <property type="entry name" value="Hydrolase_like"/>
    <property type="match status" value="1"/>
</dbReference>
<feature type="signal peptide" evidence="2">
    <location>
        <begin position="1"/>
        <end position="23"/>
    </location>
</feature>